<dbReference type="EMBL" id="MWPV01000001">
    <property type="protein sequence ID" value="OUL59348.1"/>
    <property type="molecule type" value="Genomic_DNA"/>
</dbReference>
<evidence type="ECO:0000256" key="2">
    <source>
        <dbReference type="ARBA" id="ARBA00022448"/>
    </source>
</evidence>
<dbReference type="Pfam" id="PF01292">
    <property type="entry name" value="Ni_hydr_CYTB"/>
    <property type="match status" value="1"/>
</dbReference>
<accession>A0A244CUR7</accession>
<gene>
    <name evidence="13" type="ORF">B1199_03515</name>
</gene>
<evidence type="ECO:0000256" key="4">
    <source>
        <dbReference type="ARBA" id="ARBA00022617"/>
    </source>
</evidence>
<feature type="transmembrane region" description="Helical" evidence="11">
    <location>
        <begin position="77"/>
        <end position="97"/>
    </location>
</feature>
<evidence type="ECO:0000256" key="8">
    <source>
        <dbReference type="ARBA" id="ARBA00022989"/>
    </source>
</evidence>
<evidence type="ECO:0000256" key="5">
    <source>
        <dbReference type="ARBA" id="ARBA00022692"/>
    </source>
</evidence>
<keyword evidence="2" id="KW-0813">Transport</keyword>
<evidence type="ECO:0000256" key="11">
    <source>
        <dbReference type="SAM" id="Phobius"/>
    </source>
</evidence>
<evidence type="ECO:0000256" key="9">
    <source>
        <dbReference type="ARBA" id="ARBA00023004"/>
    </source>
</evidence>
<dbReference type="SUPFAM" id="SSF49344">
    <property type="entry name" value="CBD9-like"/>
    <property type="match status" value="1"/>
</dbReference>
<comment type="caution">
    <text evidence="13">The sequence shown here is derived from an EMBL/GenBank/DDBJ whole genome shotgun (WGS) entry which is preliminary data.</text>
</comment>
<dbReference type="SMART" id="SM00887">
    <property type="entry name" value="EB_dh"/>
    <property type="match status" value="1"/>
</dbReference>
<keyword evidence="10 11" id="KW-0472">Membrane</keyword>
<dbReference type="OrthoDB" id="5337932at2"/>
<dbReference type="InterPro" id="IPR011577">
    <property type="entry name" value="Cyt_b561_bac/Ni-Hgenase"/>
</dbReference>
<keyword evidence="3" id="KW-1003">Cell membrane</keyword>
<keyword evidence="5 11" id="KW-0812">Transmembrane</keyword>
<sequence>MAILALFISLFTGLRISLVSHQDFAWLSAILPQGRVHTWHFYAGILLTCVAIYFVYYYKQLKRPTHNLKLKTRYHRLVNQFGYVVLILTLATGWIRWLSNGALAINANWHYYCVFGVVLYLFLHSYIYWLEQGARLVSRLIPRKLWHKKQTWITGLVCISGAVFVYAAVLTTAGREQLTVTPLSLDTFIDIDGQALEPNWQKAQSVTVHTYGGANFVDGQTQVEIKAMANEDEVYFLFRWADPTASLQHLPLEKTAQGWQVKGHGFYQYNETQYYEDKFAVMLSETCAHGADGTAHLGPQPLKNKPKNTHSKGYHASLDGKTRDLWHWKAVRTNDMFLADDNFIGAPLKPQTGSRRYTAGYATDSHESGVYVMNWQWYSQHGVTPKRLPISPSVTKSPSEKAIGTWFDYQPYQTKHDTYPIGTLLPSVLYRSNRIEGDRADVRARGHWQAGFWTLEMVRKRDTGSTKDLRLQDNTCLWVSAFDASQIAHTRHDRPLQLAFLTP</sequence>
<feature type="transmembrane region" description="Helical" evidence="11">
    <location>
        <begin position="109"/>
        <end position="130"/>
    </location>
</feature>
<reference evidence="13 14" key="1">
    <citation type="submission" date="2017-02" db="EMBL/GenBank/DDBJ databases">
        <title>Pseudoalteromonas ulvae TC14 Genome.</title>
        <authorList>
            <person name="Molmeret M."/>
        </authorList>
    </citation>
    <scope>NUCLEOTIDE SEQUENCE [LARGE SCALE GENOMIC DNA]</scope>
    <source>
        <strain evidence="13">TC14</strain>
    </source>
</reference>
<evidence type="ECO:0000256" key="6">
    <source>
        <dbReference type="ARBA" id="ARBA00022723"/>
    </source>
</evidence>
<dbReference type="Gene3D" id="2.60.40.1190">
    <property type="match status" value="1"/>
</dbReference>
<dbReference type="AlphaFoldDB" id="A0A244CUR7"/>
<keyword evidence="6" id="KW-0479">Metal-binding</keyword>
<comment type="subcellular location">
    <subcellularLocation>
        <location evidence="1">Cell membrane</location>
        <topology evidence="1">Multi-pass membrane protein</topology>
    </subcellularLocation>
</comment>
<dbReference type="InterPro" id="IPR019020">
    <property type="entry name" value="Cyt-c552/DMSO_Rdtase_haem-bd"/>
</dbReference>
<evidence type="ECO:0000256" key="10">
    <source>
        <dbReference type="ARBA" id="ARBA00023136"/>
    </source>
</evidence>
<organism evidence="13 14">
    <name type="scientific">Pseudoalteromonas ulvae</name>
    <dbReference type="NCBI Taxonomy" id="107327"/>
    <lineage>
        <taxon>Bacteria</taxon>
        <taxon>Pseudomonadati</taxon>
        <taxon>Pseudomonadota</taxon>
        <taxon>Gammaproteobacteria</taxon>
        <taxon>Alteromonadales</taxon>
        <taxon>Pseudoalteromonadaceae</taxon>
        <taxon>Pseudoalteromonas</taxon>
    </lineage>
</organism>
<keyword evidence="4" id="KW-0349">Heme</keyword>
<dbReference type="CDD" id="cd09625">
    <property type="entry name" value="DOMON_like_cytochrome"/>
    <property type="match status" value="1"/>
</dbReference>
<keyword evidence="8 11" id="KW-1133">Transmembrane helix</keyword>
<dbReference type="InterPro" id="IPR016174">
    <property type="entry name" value="Di-haem_cyt_TM"/>
</dbReference>
<keyword evidence="9" id="KW-0408">Iron</keyword>
<evidence type="ECO:0000256" key="3">
    <source>
        <dbReference type="ARBA" id="ARBA00022475"/>
    </source>
</evidence>
<proteinExistence type="predicted"/>
<dbReference type="Pfam" id="PF09459">
    <property type="entry name" value="EB_dh"/>
    <property type="match status" value="1"/>
</dbReference>
<protein>
    <recommendedName>
        <fullName evidence="12">Cytochrome c-552/DMSO reductase-like haem-binding domain-containing protein</fullName>
    </recommendedName>
</protein>
<dbReference type="GO" id="GO:0022904">
    <property type="term" value="P:respiratory electron transport chain"/>
    <property type="evidence" value="ECO:0007669"/>
    <property type="project" value="InterPro"/>
</dbReference>
<dbReference type="Proteomes" id="UP000194841">
    <property type="component" value="Unassembled WGS sequence"/>
</dbReference>
<feature type="domain" description="Cytochrome c-552/DMSO reductase-like haem-binding" evidence="12">
    <location>
        <begin position="197"/>
        <end position="494"/>
    </location>
</feature>
<keyword evidence="14" id="KW-1185">Reference proteome</keyword>
<evidence type="ECO:0000256" key="1">
    <source>
        <dbReference type="ARBA" id="ARBA00004651"/>
    </source>
</evidence>
<name>A0A244CUR7_PSEDV</name>
<evidence type="ECO:0000313" key="14">
    <source>
        <dbReference type="Proteomes" id="UP000194841"/>
    </source>
</evidence>
<dbReference type="GO" id="GO:0020037">
    <property type="term" value="F:heme binding"/>
    <property type="evidence" value="ECO:0007669"/>
    <property type="project" value="InterPro"/>
</dbReference>
<feature type="transmembrane region" description="Helical" evidence="11">
    <location>
        <begin position="151"/>
        <end position="169"/>
    </location>
</feature>
<evidence type="ECO:0000256" key="7">
    <source>
        <dbReference type="ARBA" id="ARBA00022982"/>
    </source>
</evidence>
<dbReference type="SUPFAM" id="SSF81342">
    <property type="entry name" value="Transmembrane di-heme cytochromes"/>
    <property type="match status" value="1"/>
</dbReference>
<dbReference type="GO" id="GO:0046872">
    <property type="term" value="F:metal ion binding"/>
    <property type="evidence" value="ECO:0007669"/>
    <property type="project" value="UniProtKB-KW"/>
</dbReference>
<keyword evidence="7" id="KW-0249">Electron transport</keyword>
<evidence type="ECO:0000313" key="13">
    <source>
        <dbReference type="EMBL" id="OUL59348.1"/>
    </source>
</evidence>
<dbReference type="GO" id="GO:0016020">
    <property type="term" value="C:membrane"/>
    <property type="evidence" value="ECO:0007669"/>
    <property type="project" value="InterPro"/>
</dbReference>
<feature type="transmembrane region" description="Helical" evidence="11">
    <location>
        <begin position="39"/>
        <end position="56"/>
    </location>
</feature>
<evidence type="ECO:0000259" key="12">
    <source>
        <dbReference type="SMART" id="SM00887"/>
    </source>
</evidence>